<organism evidence="2 3">
    <name type="scientific">Gallaecimonas xiamenensis 3-C-1</name>
    <dbReference type="NCBI Taxonomy" id="745411"/>
    <lineage>
        <taxon>Bacteria</taxon>
        <taxon>Pseudomonadati</taxon>
        <taxon>Pseudomonadota</taxon>
        <taxon>Gammaproteobacteria</taxon>
        <taxon>Enterobacterales</taxon>
        <taxon>Gallaecimonadaceae</taxon>
        <taxon>Gallaecimonas</taxon>
    </lineage>
</organism>
<evidence type="ECO:0000313" key="3">
    <source>
        <dbReference type="Proteomes" id="UP000006755"/>
    </source>
</evidence>
<dbReference type="Proteomes" id="UP000006755">
    <property type="component" value="Unassembled WGS sequence"/>
</dbReference>
<comment type="caution">
    <text evidence="2">The sequence shown here is derived from an EMBL/GenBank/DDBJ whole genome shotgun (WGS) entry which is preliminary data.</text>
</comment>
<dbReference type="Gene3D" id="1.25.40.750">
    <property type="entry name" value="Domain of unknown function DUF5071"/>
    <property type="match status" value="1"/>
</dbReference>
<dbReference type="OrthoDB" id="1846249at2"/>
<dbReference type="eggNOG" id="ENOG5030MHM">
    <property type="taxonomic scope" value="Bacteria"/>
</dbReference>
<sequence length="127" mass="14686">MQIVPRHKGDDQACNNLRAAPDEEVILHLDALLECLQDINWPIAGPVSERLACLGVELVEPVFRILKGDDEVWKYWIVSHFLYQVKFEVLARLRFLLHSMRAHPSRAEVEEEVHDVVCALLQNRRHG</sequence>
<evidence type="ECO:0000313" key="2">
    <source>
        <dbReference type="EMBL" id="EKE77820.1"/>
    </source>
</evidence>
<gene>
    <name evidence="2" type="ORF">B3C1_00130</name>
</gene>
<dbReference type="InterPro" id="IPR031837">
    <property type="entry name" value="DUF5071"/>
</dbReference>
<evidence type="ECO:0000259" key="1">
    <source>
        <dbReference type="Pfam" id="PF16804"/>
    </source>
</evidence>
<dbReference type="STRING" id="745411.B3C1_00130"/>
<dbReference type="EMBL" id="AMRI01000001">
    <property type="protein sequence ID" value="EKE77820.1"/>
    <property type="molecule type" value="Genomic_DNA"/>
</dbReference>
<feature type="domain" description="DUF5071" evidence="1">
    <location>
        <begin position="4"/>
        <end position="116"/>
    </location>
</feature>
<dbReference type="Pfam" id="PF16804">
    <property type="entry name" value="DUF5071"/>
    <property type="match status" value="1"/>
</dbReference>
<keyword evidence="3" id="KW-1185">Reference proteome</keyword>
<dbReference type="InterPro" id="IPR038692">
    <property type="entry name" value="Cthe_2751_sf"/>
</dbReference>
<accession>K2KKB1</accession>
<name>K2KKB1_9GAMM</name>
<dbReference type="AlphaFoldDB" id="K2KKB1"/>
<protein>
    <recommendedName>
        <fullName evidence="1">DUF5071 domain-containing protein</fullName>
    </recommendedName>
</protein>
<reference evidence="2 3" key="1">
    <citation type="journal article" date="2012" name="J. Bacteriol.">
        <title>Genome Sequence of Gallaecimonas xiamenensis Type Strain 3-C-1.</title>
        <authorList>
            <person name="Lai Q."/>
            <person name="Wang L."/>
            <person name="Wang W."/>
            <person name="Shao Z."/>
        </authorList>
    </citation>
    <scope>NUCLEOTIDE SEQUENCE [LARGE SCALE GENOMIC DNA]</scope>
    <source>
        <strain evidence="2 3">3-C-1</strain>
    </source>
</reference>
<proteinExistence type="predicted"/>
<dbReference type="RefSeq" id="WP_008482081.1">
    <property type="nucleotide sequence ID" value="NZ_AMRI01000001.1"/>
</dbReference>